<name>A0A5N5IXN0_9FLAO</name>
<organism evidence="3 4">
    <name type="scientific">Flagellimonas hadalis</name>
    <dbReference type="NCBI Taxonomy" id="2597517"/>
    <lineage>
        <taxon>Bacteria</taxon>
        <taxon>Pseudomonadati</taxon>
        <taxon>Bacteroidota</taxon>
        <taxon>Flavobacteriia</taxon>
        <taxon>Flavobacteriales</taxon>
        <taxon>Flavobacteriaceae</taxon>
        <taxon>Flagellimonas</taxon>
    </lineage>
</organism>
<sequence length="113" mass="12979">MRSHYRKYEEHPRVIEKKILLPVYTNQRTNSYLKEIAAACKIKKTLTTHLARHTFATTVTFSNGVPIESVSKMLGHTSLKTTQIYAKVLDSKISEDMEKLKNDPALLEFARTI</sequence>
<gene>
    <name evidence="3" type="ORF">FOT42_000420</name>
</gene>
<keyword evidence="1" id="KW-0233">DNA recombination</keyword>
<evidence type="ECO:0000256" key="1">
    <source>
        <dbReference type="ARBA" id="ARBA00023172"/>
    </source>
</evidence>
<proteinExistence type="predicted"/>
<dbReference type="InterPro" id="IPR050090">
    <property type="entry name" value="Tyrosine_recombinase_XerCD"/>
</dbReference>
<keyword evidence="4" id="KW-1185">Reference proteome</keyword>
<evidence type="ECO:0000313" key="3">
    <source>
        <dbReference type="EMBL" id="KAB5491448.1"/>
    </source>
</evidence>
<accession>A0A5N5IXN0</accession>
<feature type="domain" description="Tyr recombinase" evidence="2">
    <location>
        <begin position="1"/>
        <end position="102"/>
    </location>
</feature>
<dbReference type="InterPro" id="IPR013762">
    <property type="entry name" value="Integrase-like_cat_sf"/>
</dbReference>
<dbReference type="InterPro" id="IPR002104">
    <property type="entry name" value="Integrase_catalytic"/>
</dbReference>
<comment type="caution">
    <text evidence="3">The sequence shown here is derived from an EMBL/GenBank/DDBJ whole genome shotgun (WGS) entry which is preliminary data.</text>
</comment>
<dbReference type="EMBL" id="VNIK02000001">
    <property type="protein sequence ID" value="KAB5491448.1"/>
    <property type="molecule type" value="Genomic_DNA"/>
</dbReference>
<dbReference type="Gene3D" id="1.10.443.10">
    <property type="entry name" value="Intergrase catalytic core"/>
    <property type="match status" value="1"/>
</dbReference>
<dbReference type="OrthoDB" id="1098628at2"/>
<reference evidence="3" key="1">
    <citation type="submission" date="2019-10" db="EMBL/GenBank/DDBJ databases">
        <title>Muricauda hadale sp. nov., a piezophilic bacterium isolated from hadopelagic water of the Mariana Trench.</title>
        <authorList>
            <person name="Wei Y."/>
        </authorList>
    </citation>
    <scope>NUCLEOTIDE SEQUENCE [LARGE SCALE GENOMIC DNA]</scope>
    <source>
        <strain evidence="3">MT-229</strain>
    </source>
</reference>
<dbReference type="Proteomes" id="UP000319204">
    <property type="component" value="Unassembled WGS sequence"/>
</dbReference>
<evidence type="ECO:0000259" key="2">
    <source>
        <dbReference type="PROSITE" id="PS51898"/>
    </source>
</evidence>
<evidence type="ECO:0000313" key="4">
    <source>
        <dbReference type="Proteomes" id="UP000319204"/>
    </source>
</evidence>
<dbReference type="PANTHER" id="PTHR30349:SF64">
    <property type="entry name" value="PROPHAGE INTEGRASE INTD-RELATED"/>
    <property type="match status" value="1"/>
</dbReference>
<dbReference type="AlphaFoldDB" id="A0A5N5IXN0"/>
<dbReference type="InterPro" id="IPR011010">
    <property type="entry name" value="DNA_brk_join_enz"/>
</dbReference>
<dbReference type="Pfam" id="PF00589">
    <property type="entry name" value="Phage_integrase"/>
    <property type="match status" value="1"/>
</dbReference>
<protein>
    <submittedName>
        <fullName evidence="3">Tyrosine-type recombinase/integrase</fullName>
    </submittedName>
</protein>
<dbReference type="GO" id="GO:0003677">
    <property type="term" value="F:DNA binding"/>
    <property type="evidence" value="ECO:0007669"/>
    <property type="project" value="InterPro"/>
</dbReference>
<dbReference type="PANTHER" id="PTHR30349">
    <property type="entry name" value="PHAGE INTEGRASE-RELATED"/>
    <property type="match status" value="1"/>
</dbReference>
<dbReference type="GO" id="GO:0015074">
    <property type="term" value="P:DNA integration"/>
    <property type="evidence" value="ECO:0007669"/>
    <property type="project" value="InterPro"/>
</dbReference>
<dbReference type="SUPFAM" id="SSF56349">
    <property type="entry name" value="DNA breaking-rejoining enzymes"/>
    <property type="match status" value="1"/>
</dbReference>
<dbReference type="GO" id="GO:0006310">
    <property type="term" value="P:DNA recombination"/>
    <property type="evidence" value="ECO:0007669"/>
    <property type="project" value="UniProtKB-KW"/>
</dbReference>
<dbReference type="PROSITE" id="PS51898">
    <property type="entry name" value="TYR_RECOMBINASE"/>
    <property type="match status" value="1"/>
</dbReference>